<evidence type="ECO:0000313" key="3">
    <source>
        <dbReference type="Proteomes" id="UP000005306"/>
    </source>
</evidence>
<organism evidence="2 3">
    <name type="scientific">Pelagibacter ubique (strain HTCC1002)</name>
    <dbReference type="NCBI Taxonomy" id="314261"/>
    <lineage>
        <taxon>Bacteria</taxon>
        <taxon>Pseudomonadati</taxon>
        <taxon>Pseudomonadota</taxon>
        <taxon>Alphaproteobacteria</taxon>
        <taxon>Candidatus Pelagibacterales</taxon>
        <taxon>Candidatus Pelagibacteraceae</taxon>
        <taxon>Candidatus Pelagibacter</taxon>
    </lineage>
</organism>
<sequence length="81" mass="8956">MGQLVLRLILPVIVCPGFAIDLLGVFLIPPILPVIVCPALALTTRGNLCVLGTFNMFPETFFLFEATLTLIFFVIFFIRSP</sequence>
<name>Q1V2X5_PELU1</name>
<keyword evidence="1" id="KW-1133">Transmembrane helix</keyword>
<accession>Q1V2X5</accession>
<reference evidence="2 3" key="1">
    <citation type="submission" date="2006-04" db="EMBL/GenBank/DDBJ databases">
        <authorList>
            <person name="Giovannoni S.J."/>
            <person name="Cho J.-C."/>
            <person name="Ferriera S."/>
            <person name="Johnson J."/>
            <person name="Kravitz S."/>
            <person name="Halpern A."/>
            <person name="Remington K."/>
            <person name="Beeson K."/>
            <person name="Tran B."/>
            <person name="Rogers Y.-H."/>
            <person name="Friedman R."/>
            <person name="Venter J.C."/>
        </authorList>
    </citation>
    <scope>NUCLEOTIDE SEQUENCE [LARGE SCALE GENOMIC DNA]</scope>
    <source>
        <strain evidence="2 3">HTCC1002</strain>
    </source>
</reference>
<proteinExistence type="predicted"/>
<dbReference type="EMBL" id="AAPV01000001">
    <property type="protein sequence ID" value="EAS84403.1"/>
    <property type="molecule type" value="Genomic_DNA"/>
</dbReference>
<evidence type="ECO:0000256" key="1">
    <source>
        <dbReference type="SAM" id="Phobius"/>
    </source>
</evidence>
<comment type="caution">
    <text evidence="2">The sequence shown here is derived from an EMBL/GenBank/DDBJ whole genome shotgun (WGS) entry which is preliminary data.</text>
</comment>
<dbReference type="AlphaFoldDB" id="Q1V2X5"/>
<protein>
    <submittedName>
        <fullName evidence="2">Possible transmembrane protein</fullName>
    </submittedName>
</protein>
<keyword evidence="1 2" id="KW-0812">Transmembrane</keyword>
<dbReference type="HOGENOM" id="CLU_2570767_0_0_5"/>
<dbReference type="Proteomes" id="UP000005306">
    <property type="component" value="Unassembled WGS sequence"/>
</dbReference>
<gene>
    <name evidence="2" type="ORF">PU1002_01761</name>
</gene>
<keyword evidence="1" id="KW-0472">Membrane</keyword>
<feature type="transmembrane region" description="Helical" evidence="1">
    <location>
        <begin position="61"/>
        <end position="78"/>
    </location>
</feature>
<feature type="transmembrane region" description="Helical" evidence="1">
    <location>
        <begin position="12"/>
        <end position="41"/>
    </location>
</feature>
<evidence type="ECO:0000313" key="2">
    <source>
        <dbReference type="EMBL" id="EAS84403.1"/>
    </source>
</evidence>